<accession>X0ZAH4</accession>
<reference evidence="5" key="1">
    <citation type="journal article" date="2014" name="Front. Microbiol.">
        <title>High frequency of phylogenetically diverse reductive dehalogenase-homologous genes in deep subseafloor sedimentary metagenomes.</title>
        <authorList>
            <person name="Kawai M."/>
            <person name="Futagami T."/>
            <person name="Toyoda A."/>
            <person name="Takaki Y."/>
            <person name="Nishi S."/>
            <person name="Hori S."/>
            <person name="Arai W."/>
            <person name="Tsubouchi T."/>
            <person name="Morono Y."/>
            <person name="Uchiyama I."/>
            <person name="Ito T."/>
            <person name="Fujiyama A."/>
            <person name="Inagaki F."/>
            <person name="Takami H."/>
        </authorList>
    </citation>
    <scope>NUCLEOTIDE SEQUENCE</scope>
    <source>
        <strain evidence="5">Expedition CK06-06</strain>
    </source>
</reference>
<dbReference type="AlphaFoldDB" id="X0ZAH4"/>
<comment type="caution">
    <text evidence="5">The sequence shown here is derived from an EMBL/GenBank/DDBJ whole genome shotgun (WGS) entry which is preliminary data.</text>
</comment>
<dbReference type="SUPFAM" id="SSF57850">
    <property type="entry name" value="RING/U-box"/>
    <property type="match status" value="1"/>
</dbReference>
<evidence type="ECO:0000256" key="2">
    <source>
        <dbReference type="ARBA" id="ARBA00022771"/>
    </source>
</evidence>
<evidence type="ECO:0000259" key="4">
    <source>
        <dbReference type="Pfam" id="PF00097"/>
    </source>
</evidence>
<feature type="domain" description="Zinc finger C3HC4 RING-type" evidence="4">
    <location>
        <begin position="75"/>
        <end position="95"/>
    </location>
</feature>
<keyword evidence="1" id="KW-0479">Metal-binding</keyword>
<dbReference type="Gene3D" id="3.30.40.10">
    <property type="entry name" value="Zinc/RING finger domain, C3HC4 (zinc finger)"/>
    <property type="match status" value="1"/>
</dbReference>
<evidence type="ECO:0000256" key="3">
    <source>
        <dbReference type="ARBA" id="ARBA00022833"/>
    </source>
</evidence>
<feature type="non-terminal residue" evidence="5">
    <location>
        <position position="97"/>
    </location>
</feature>
<evidence type="ECO:0000256" key="1">
    <source>
        <dbReference type="ARBA" id="ARBA00022723"/>
    </source>
</evidence>
<organism evidence="5">
    <name type="scientific">marine sediment metagenome</name>
    <dbReference type="NCBI Taxonomy" id="412755"/>
    <lineage>
        <taxon>unclassified sequences</taxon>
        <taxon>metagenomes</taxon>
        <taxon>ecological metagenomes</taxon>
    </lineage>
</organism>
<sequence length="97" mass="11422">MERLTKPQLINKCRQTARARAFAWAKYYEECEMNLDADRKKYHTIVKVRDETELPPHLIDEFMEMTSALRKKIECPICLEIIDELKITSCGHKYCAG</sequence>
<protein>
    <recommendedName>
        <fullName evidence="4">Zinc finger C3HC4 RING-type domain-containing protein</fullName>
    </recommendedName>
</protein>
<dbReference type="EMBL" id="BART01007407">
    <property type="protein sequence ID" value="GAG57413.1"/>
    <property type="molecule type" value="Genomic_DNA"/>
</dbReference>
<keyword evidence="3" id="KW-0862">Zinc</keyword>
<dbReference type="InterPro" id="IPR013083">
    <property type="entry name" value="Znf_RING/FYVE/PHD"/>
</dbReference>
<proteinExistence type="predicted"/>
<gene>
    <name evidence="5" type="ORF">S01H4_16854</name>
</gene>
<keyword evidence="2" id="KW-0863">Zinc-finger</keyword>
<name>X0ZAH4_9ZZZZ</name>
<dbReference type="InterPro" id="IPR018957">
    <property type="entry name" value="Znf_C3HC4_RING-type"/>
</dbReference>
<evidence type="ECO:0000313" key="5">
    <source>
        <dbReference type="EMBL" id="GAG57413.1"/>
    </source>
</evidence>
<dbReference type="GO" id="GO:0008270">
    <property type="term" value="F:zinc ion binding"/>
    <property type="evidence" value="ECO:0007669"/>
    <property type="project" value="UniProtKB-KW"/>
</dbReference>
<dbReference type="Pfam" id="PF00097">
    <property type="entry name" value="zf-C3HC4"/>
    <property type="match status" value="1"/>
</dbReference>